<feature type="transmembrane region" description="Helical" evidence="1">
    <location>
        <begin position="12"/>
        <end position="31"/>
    </location>
</feature>
<keyword evidence="1" id="KW-0812">Transmembrane</keyword>
<proteinExistence type="predicted"/>
<evidence type="ECO:0000313" key="3">
    <source>
        <dbReference type="EMBL" id="GEO81096.1"/>
    </source>
</evidence>
<keyword evidence="1" id="KW-1133">Transmembrane helix</keyword>
<dbReference type="InterPro" id="IPR043519">
    <property type="entry name" value="NT_sf"/>
</dbReference>
<evidence type="ECO:0000313" key="4">
    <source>
        <dbReference type="Proteomes" id="UP000321567"/>
    </source>
</evidence>
<sequence>MSTSTSLTPRELALIRGVLAATPGVSGALLFGSRAKGTAMPGSDVDLALEGELDALQAEAVASALDDLPLPYRFDVKALNALHFPPLLDHIKRLGIRIYPA</sequence>
<dbReference type="Pfam" id="PF18765">
    <property type="entry name" value="Polbeta"/>
    <property type="match status" value="1"/>
</dbReference>
<dbReference type="Gene3D" id="3.30.460.10">
    <property type="entry name" value="Beta Polymerase, domain 2"/>
    <property type="match status" value="1"/>
</dbReference>
<accession>A0A512H6K6</accession>
<keyword evidence="4" id="KW-1185">Reference proteome</keyword>
<dbReference type="OrthoDB" id="9793109at2"/>
<dbReference type="AlphaFoldDB" id="A0A512H6K6"/>
<reference evidence="3 4" key="1">
    <citation type="submission" date="2019-07" db="EMBL/GenBank/DDBJ databases">
        <title>Whole genome shotgun sequence of Rhodospirillum oryzae NBRC 107573.</title>
        <authorList>
            <person name="Hosoyama A."/>
            <person name="Uohara A."/>
            <person name="Ohji S."/>
            <person name="Ichikawa N."/>
        </authorList>
    </citation>
    <scope>NUCLEOTIDE SEQUENCE [LARGE SCALE GENOMIC DNA]</scope>
    <source>
        <strain evidence="3 4">NBRC 107573</strain>
    </source>
</reference>
<organism evidence="3 4">
    <name type="scientific">Pararhodospirillum oryzae</name>
    <dbReference type="NCBI Taxonomy" id="478448"/>
    <lineage>
        <taxon>Bacteria</taxon>
        <taxon>Pseudomonadati</taxon>
        <taxon>Pseudomonadota</taxon>
        <taxon>Alphaproteobacteria</taxon>
        <taxon>Rhodospirillales</taxon>
        <taxon>Rhodospirillaceae</taxon>
        <taxon>Pararhodospirillum</taxon>
    </lineage>
</organism>
<dbReference type="EMBL" id="BJZO01000026">
    <property type="protein sequence ID" value="GEO81096.1"/>
    <property type="molecule type" value="Genomic_DNA"/>
</dbReference>
<protein>
    <recommendedName>
        <fullName evidence="2">Polymerase beta nucleotidyltransferase domain-containing protein</fullName>
    </recommendedName>
</protein>
<comment type="caution">
    <text evidence="3">The sequence shown here is derived from an EMBL/GenBank/DDBJ whole genome shotgun (WGS) entry which is preliminary data.</text>
</comment>
<evidence type="ECO:0000256" key="1">
    <source>
        <dbReference type="SAM" id="Phobius"/>
    </source>
</evidence>
<evidence type="ECO:0000259" key="2">
    <source>
        <dbReference type="Pfam" id="PF18765"/>
    </source>
</evidence>
<gene>
    <name evidence="3" type="ORF">ROR02_12270</name>
</gene>
<dbReference type="InterPro" id="IPR041633">
    <property type="entry name" value="Polbeta"/>
</dbReference>
<dbReference type="SUPFAM" id="SSF81301">
    <property type="entry name" value="Nucleotidyltransferase"/>
    <property type="match status" value="1"/>
</dbReference>
<dbReference type="CDD" id="cd05403">
    <property type="entry name" value="NT_KNTase_like"/>
    <property type="match status" value="1"/>
</dbReference>
<keyword evidence="1" id="KW-0472">Membrane</keyword>
<dbReference type="RefSeq" id="WP_147163137.1">
    <property type="nucleotide sequence ID" value="NZ_BJZO01000026.1"/>
</dbReference>
<feature type="domain" description="Polymerase beta nucleotidyltransferase" evidence="2">
    <location>
        <begin position="17"/>
        <end position="99"/>
    </location>
</feature>
<dbReference type="Proteomes" id="UP000321567">
    <property type="component" value="Unassembled WGS sequence"/>
</dbReference>
<name>A0A512H6K6_9PROT</name>